<evidence type="ECO:0000256" key="1">
    <source>
        <dbReference type="ARBA" id="ARBA00001913"/>
    </source>
</evidence>
<evidence type="ECO:0000259" key="5">
    <source>
        <dbReference type="Pfam" id="PF17678"/>
    </source>
</evidence>
<dbReference type="PANTHER" id="PTHR12143">
    <property type="entry name" value="PEPTIDE N-GLYCANASE PNGASE -RELATED"/>
    <property type="match status" value="1"/>
</dbReference>
<gene>
    <name evidence="6" type="ORF">SAMN05192582_10083</name>
</gene>
<dbReference type="GO" id="GO:0005829">
    <property type="term" value="C:cytosol"/>
    <property type="evidence" value="ECO:0007669"/>
    <property type="project" value="TreeGrafter"/>
</dbReference>
<evidence type="ECO:0000313" key="7">
    <source>
        <dbReference type="Proteomes" id="UP000181870"/>
    </source>
</evidence>
<evidence type="ECO:0000313" key="6">
    <source>
        <dbReference type="EMBL" id="SDH55560.1"/>
    </source>
</evidence>
<dbReference type="InterPro" id="IPR014718">
    <property type="entry name" value="GH-type_carb-bd"/>
</dbReference>
<sequence length="754" mass="86190">MQKVKLLIIIFIFPLLGIGCVCQDQKTPVDYVNAYIGNISHLLVPTYPTVHLPNSMLRVYAQRLDYTGDRLNGLPLFLIGHRGGFAFNLSPYQGDASGLKPVVAYEYDQEVVKPYYYSVLLDSLNARVKYAPSHQSAVYEIDFNNQADSYLILNSKEGNLKVAGNTISGDQPIGKEDKAYIYLETEVAPVSSGILSEQGMDQKVSGGSCVVLKFPKEVRVMKIRYGISFVSSEQARKNLYREIEGYNVDSVAQIGRNIWNEKLNKISVQSHDEDQKTVFYTSIYRVCERPVCISEDGYYYSGFDKKVHNDNGVPFYTDDWFWDTFRAAHPLRVIMDPAVEQDMLSSYIRMAEERDNYWMPTFPVVTGDNHSMNSNHGVATFIDAYNKGLRNFNLSKAYEACKAAITEKTLIPWSDAKTGVLDEFYLKNGYFPSLVPGEQETVEEVNSFERRQPVAVTLGTVYDEWCLSQIAKALDKKEDYQYFLHRSLNYKKIFNPATKFFHPKDSRGNFIEPFDYRYSWGVGFRDAYDENNGWIYRWDLLHNIADLVSMIGGNQSFIDELERMYYTPLGQNRVHFYSQNADHTGNVGQFSMANEPCLHIPYLYNYAGAPWRTQKRIRRLLEQWFRNDVMGVPGDEDGGGLSAFVAFSSLGFYPITPGLPMYVIGSPVFERSVIKLDNGKTFEIVCKNYAPQNKYIQSATLNGKVWNKSWFSHEELEKGGKLELIMGEYPNKSWASLPESIPPSFEMVENRDSL</sequence>
<evidence type="ECO:0000256" key="3">
    <source>
        <dbReference type="ARBA" id="ARBA00022837"/>
    </source>
</evidence>
<evidence type="ECO:0000256" key="2">
    <source>
        <dbReference type="ARBA" id="ARBA00011245"/>
    </source>
</evidence>
<dbReference type="Proteomes" id="UP000181870">
    <property type="component" value="Unassembled WGS sequence"/>
</dbReference>
<comment type="subunit">
    <text evidence="2">Monomer.</text>
</comment>
<dbReference type="FunFam" id="3.30.2080.10:FF:000001">
    <property type="entry name" value="Alpha-1,2-mannosidase subfamily"/>
    <property type="match status" value="1"/>
</dbReference>
<dbReference type="Gene3D" id="1.20.1610.10">
    <property type="entry name" value="alpha-1,2-mannosidases domains"/>
    <property type="match status" value="1"/>
</dbReference>
<dbReference type="InterPro" id="IPR005887">
    <property type="entry name" value="GH92_a_mannosidase_put"/>
</dbReference>
<name>A0A1G8DE19_BACOV</name>
<dbReference type="PANTHER" id="PTHR12143:SF43">
    <property type="entry name" value="PUTATIVE-RELATED"/>
    <property type="match status" value="1"/>
</dbReference>
<dbReference type="GO" id="GO:0006516">
    <property type="term" value="P:glycoprotein catabolic process"/>
    <property type="evidence" value="ECO:0007669"/>
    <property type="project" value="TreeGrafter"/>
</dbReference>
<dbReference type="Gene3D" id="1.20.1050.60">
    <property type="entry name" value="alpha-1,2-mannosidase"/>
    <property type="match status" value="1"/>
</dbReference>
<feature type="domain" description="Glycosyl hydrolase family 92" evidence="4">
    <location>
        <begin position="234"/>
        <end position="727"/>
    </location>
</feature>
<dbReference type="NCBIfam" id="TIGR01180">
    <property type="entry name" value="aman2_put"/>
    <property type="match status" value="1"/>
</dbReference>
<dbReference type="InterPro" id="IPR041371">
    <property type="entry name" value="GH92_N"/>
</dbReference>
<dbReference type="Gene3D" id="3.30.2080.10">
    <property type="entry name" value="GH92 mannosidase domain"/>
    <property type="match status" value="1"/>
</dbReference>
<comment type="cofactor">
    <cofactor evidence="1">
        <name>Ca(2+)</name>
        <dbReference type="ChEBI" id="CHEBI:29108"/>
    </cofactor>
</comment>
<dbReference type="EMBL" id="FNDO01000008">
    <property type="protein sequence ID" value="SDH55560.1"/>
    <property type="molecule type" value="Genomic_DNA"/>
</dbReference>
<proteinExistence type="predicted"/>
<dbReference type="SUPFAM" id="SSF48208">
    <property type="entry name" value="Six-hairpin glycosidases"/>
    <property type="match status" value="1"/>
</dbReference>
<dbReference type="PROSITE" id="PS51257">
    <property type="entry name" value="PROKAR_LIPOPROTEIN"/>
    <property type="match status" value="1"/>
</dbReference>
<dbReference type="Pfam" id="PF07971">
    <property type="entry name" value="Glyco_hydro_92"/>
    <property type="match status" value="1"/>
</dbReference>
<keyword evidence="3" id="KW-0106">Calcium</keyword>
<feature type="domain" description="Glycosyl hydrolase family 92 N-terminal" evidence="5">
    <location>
        <begin position="31"/>
        <end position="228"/>
    </location>
</feature>
<reference evidence="6 7" key="1">
    <citation type="submission" date="2016-10" db="EMBL/GenBank/DDBJ databases">
        <authorList>
            <person name="de Groot N.N."/>
        </authorList>
    </citation>
    <scope>NUCLEOTIDE SEQUENCE [LARGE SCALE GENOMIC DNA]</scope>
    <source>
        <strain evidence="6 7">NLAE-zl-C57</strain>
    </source>
</reference>
<accession>A0A1G8DE19</accession>
<dbReference type="InterPro" id="IPR012939">
    <property type="entry name" value="Glyco_hydro_92"/>
</dbReference>
<dbReference type="Pfam" id="PF17678">
    <property type="entry name" value="Glyco_hydro_92N"/>
    <property type="match status" value="1"/>
</dbReference>
<dbReference type="InterPro" id="IPR008928">
    <property type="entry name" value="6-hairpin_glycosidase_sf"/>
</dbReference>
<organism evidence="6 7">
    <name type="scientific">Bacteroides ovatus</name>
    <dbReference type="NCBI Taxonomy" id="28116"/>
    <lineage>
        <taxon>Bacteria</taxon>
        <taxon>Pseudomonadati</taxon>
        <taxon>Bacteroidota</taxon>
        <taxon>Bacteroidia</taxon>
        <taxon>Bacteroidales</taxon>
        <taxon>Bacteroidaceae</taxon>
        <taxon>Bacteroides</taxon>
    </lineage>
</organism>
<dbReference type="InterPro" id="IPR050883">
    <property type="entry name" value="PNGase"/>
</dbReference>
<dbReference type="Gene3D" id="2.70.98.10">
    <property type="match status" value="1"/>
</dbReference>
<dbReference type="RefSeq" id="WP_081352662.1">
    <property type="nucleotide sequence ID" value="NZ_FNDO01000008.1"/>
</dbReference>
<evidence type="ECO:0000259" key="4">
    <source>
        <dbReference type="Pfam" id="PF07971"/>
    </source>
</evidence>
<dbReference type="GO" id="GO:0030246">
    <property type="term" value="F:carbohydrate binding"/>
    <property type="evidence" value="ECO:0007669"/>
    <property type="project" value="InterPro"/>
</dbReference>
<dbReference type="GO" id="GO:0000224">
    <property type="term" value="F:peptide-N4-(N-acetyl-beta-glucosaminyl)asparagine amidase activity"/>
    <property type="evidence" value="ECO:0007669"/>
    <property type="project" value="TreeGrafter"/>
</dbReference>
<dbReference type="GO" id="GO:0005975">
    <property type="term" value="P:carbohydrate metabolic process"/>
    <property type="evidence" value="ECO:0007669"/>
    <property type="project" value="InterPro"/>
</dbReference>
<protein>
    <submittedName>
        <fullName evidence="6">Alpha-1,2-mannosidase, putative</fullName>
    </submittedName>
</protein>
<dbReference type="AlphaFoldDB" id="A0A1G8DE19"/>